<comment type="caution">
    <text evidence="1">The sequence shown here is derived from an EMBL/GenBank/DDBJ whole genome shotgun (WGS) entry which is preliminary data.</text>
</comment>
<dbReference type="AlphaFoldDB" id="A0A3D3RG21"/>
<organism evidence="1 2">
    <name type="scientific">Gimesia maris</name>
    <dbReference type="NCBI Taxonomy" id="122"/>
    <lineage>
        <taxon>Bacteria</taxon>
        <taxon>Pseudomonadati</taxon>
        <taxon>Planctomycetota</taxon>
        <taxon>Planctomycetia</taxon>
        <taxon>Planctomycetales</taxon>
        <taxon>Planctomycetaceae</taxon>
        <taxon>Gimesia</taxon>
    </lineage>
</organism>
<dbReference type="EMBL" id="DQAY01000208">
    <property type="protein sequence ID" value="HCO27775.1"/>
    <property type="molecule type" value="Genomic_DNA"/>
</dbReference>
<reference evidence="1 2" key="1">
    <citation type="journal article" date="2018" name="Nat. Biotechnol.">
        <title>A standardized bacterial taxonomy based on genome phylogeny substantially revises the tree of life.</title>
        <authorList>
            <person name="Parks D.H."/>
            <person name="Chuvochina M."/>
            <person name="Waite D.W."/>
            <person name="Rinke C."/>
            <person name="Skarshewski A."/>
            <person name="Chaumeil P.A."/>
            <person name="Hugenholtz P."/>
        </authorList>
    </citation>
    <scope>NUCLEOTIDE SEQUENCE [LARGE SCALE GENOMIC DNA]</scope>
    <source>
        <strain evidence="1">UBA9375</strain>
    </source>
</reference>
<dbReference type="Proteomes" id="UP000263642">
    <property type="component" value="Unassembled WGS sequence"/>
</dbReference>
<proteinExistence type="predicted"/>
<name>A0A3D3RG21_9PLAN</name>
<accession>A0A3D3RG21</accession>
<gene>
    <name evidence="1" type="ORF">DIT97_34020</name>
</gene>
<evidence type="ECO:0000313" key="1">
    <source>
        <dbReference type="EMBL" id="HCO27775.1"/>
    </source>
</evidence>
<protein>
    <submittedName>
        <fullName evidence="1">Uncharacterized protein</fullName>
    </submittedName>
</protein>
<sequence>MIMTDASADEFENWQPPDDWSSREVLREAQADRRAGRYAAALAKHIWYHQNEPLPEIRRSSVLRKWVELGAEYPPALQKLKEFRDLAKTKLLSGEGDVDVFAEFTNINQKLEEVQETVSLFLMLDEKAPELAFKCYPYAESPLIRAGEYQVCGKYIDPEHTLEIHLTARRIMQQRSSHTNLPQKFNKKSRFDFPDHDVLCLGTSQHFAALVALLIHNDRTAEARAFAGRVRYEFNDQVLNELVAEALQGGFPPGY</sequence>
<evidence type="ECO:0000313" key="2">
    <source>
        <dbReference type="Proteomes" id="UP000263642"/>
    </source>
</evidence>